<dbReference type="InterPro" id="IPR006311">
    <property type="entry name" value="TAT_signal"/>
</dbReference>
<dbReference type="EMBL" id="WPCU01000010">
    <property type="protein sequence ID" value="MVA77656.1"/>
    <property type="molecule type" value="Genomic_DNA"/>
</dbReference>
<gene>
    <name evidence="2" type="ORF">GC722_16775</name>
</gene>
<organism evidence="2 3">
    <name type="scientific">Auraticoccus cholistanensis</name>
    <dbReference type="NCBI Taxonomy" id="2656650"/>
    <lineage>
        <taxon>Bacteria</taxon>
        <taxon>Bacillati</taxon>
        <taxon>Actinomycetota</taxon>
        <taxon>Actinomycetes</taxon>
        <taxon>Propionibacteriales</taxon>
        <taxon>Propionibacteriaceae</taxon>
        <taxon>Auraticoccus</taxon>
    </lineage>
</organism>
<dbReference type="RefSeq" id="WP_156611896.1">
    <property type="nucleotide sequence ID" value="NZ_WPCU01000010.1"/>
</dbReference>
<feature type="chain" id="PRO_5039282911" description="Extensin-like C-terminal domain-containing protein" evidence="1">
    <location>
        <begin position="26"/>
        <end position="276"/>
    </location>
</feature>
<feature type="signal peptide" evidence="1">
    <location>
        <begin position="1"/>
        <end position="25"/>
    </location>
</feature>
<evidence type="ECO:0000256" key="1">
    <source>
        <dbReference type="SAM" id="SignalP"/>
    </source>
</evidence>
<accession>A0A6A9V201</accession>
<evidence type="ECO:0000313" key="2">
    <source>
        <dbReference type="EMBL" id="MVA77656.1"/>
    </source>
</evidence>
<reference evidence="2 3" key="1">
    <citation type="submission" date="2019-12" db="EMBL/GenBank/DDBJ databases">
        <title>Auraticoccus cholistani sp. nov., an actinomycete isolated from soil of Cholistan desert.</title>
        <authorList>
            <person name="Cheema M.T."/>
        </authorList>
    </citation>
    <scope>NUCLEOTIDE SEQUENCE [LARGE SCALE GENOMIC DNA]</scope>
    <source>
        <strain evidence="2 3">F435</strain>
    </source>
</reference>
<name>A0A6A9V201_9ACTN</name>
<dbReference type="Proteomes" id="UP000435304">
    <property type="component" value="Unassembled WGS sequence"/>
</dbReference>
<proteinExistence type="predicted"/>
<comment type="caution">
    <text evidence="2">The sequence shown here is derived from an EMBL/GenBank/DDBJ whole genome shotgun (WGS) entry which is preliminary data.</text>
</comment>
<keyword evidence="3" id="KW-1185">Reference proteome</keyword>
<keyword evidence="1" id="KW-0732">Signal</keyword>
<evidence type="ECO:0000313" key="3">
    <source>
        <dbReference type="Proteomes" id="UP000435304"/>
    </source>
</evidence>
<evidence type="ECO:0008006" key="4">
    <source>
        <dbReference type="Google" id="ProtNLM"/>
    </source>
</evidence>
<protein>
    <recommendedName>
        <fullName evidence="4">Extensin-like C-terminal domain-containing protein</fullName>
    </recommendedName>
</protein>
<dbReference type="AlphaFoldDB" id="A0A6A9V201"/>
<sequence length="276" mass="29747">MPTRRTLLTTTAITLGSLAAGPVVAGCGVAAPGTTSRERPTCVARSQLSRRDEVGGVPLAYEENGRRQAFWLEPGFAARLDTWLAWWVEHSGLPAPDELVTFGTWIDGSGDCSSWHHAGRAFDVTALRRDGAVQVHARMDRIDRLPPEQQPPARRRYWQLAAGLSLHFADVLTALFDDAHRNHVHVDNGRSGSAQARFTGRSPVQTRTVQAVCAEVWGVPTALSGRWDGATRASVEQVLALDEVAPTLARLGGDGDLVGDEPTWQAFVTASVGRAG</sequence>
<dbReference type="PROSITE" id="PS51318">
    <property type="entry name" value="TAT"/>
    <property type="match status" value="1"/>
</dbReference>
<dbReference type="PROSITE" id="PS51257">
    <property type="entry name" value="PROKAR_LIPOPROTEIN"/>
    <property type="match status" value="1"/>
</dbReference>